<dbReference type="Proteomes" id="UP000030302">
    <property type="component" value="Chromosome"/>
</dbReference>
<dbReference type="STRING" id="279058.LT85_0977"/>
<evidence type="ECO:0000256" key="1">
    <source>
        <dbReference type="SAM" id="MobiDB-lite"/>
    </source>
</evidence>
<keyword evidence="3" id="KW-1185">Reference proteome</keyword>
<reference evidence="3" key="1">
    <citation type="journal article" date="2014" name="Soil Biol. Biochem.">
        <title>Structure and function of bacterial communities in ageing soils: Insights from the Mendocino ecological staircase.</title>
        <authorList>
            <person name="Uroz S."/>
            <person name="Tech J.J."/>
            <person name="Sawaya N.A."/>
            <person name="Frey-Klett P."/>
            <person name="Leveau J.H.J."/>
        </authorList>
    </citation>
    <scope>NUCLEOTIDE SEQUENCE [LARGE SCALE GENOMIC DNA]</scope>
    <source>
        <strain evidence="3">Cal35</strain>
    </source>
</reference>
<dbReference type="OrthoDB" id="192249at2"/>
<name>A0A0A1F8P1_9BURK</name>
<dbReference type="AlphaFoldDB" id="A0A0A1F8P1"/>
<proteinExistence type="predicted"/>
<dbReference type="KEGG" id="care:LT85_0977"/>
<accession>A0A0A1F8P1</accession>
<dbReference type="EMBL" id="CP009962">
    <property type="protein sequence ID" value="AIY40135.1"/>
    <property type="molecule type" value="Genomic_DNA"/>
</dbReference>
<evidence type="ECO:0000313" key="2">
    <source>
        <dbReference type="EMBL" id="AIY40135.1"/>
    </source>
</evidence>
<feature type="compositionally biased region" description="Basic and acidic residues" evidence="1">
    <location>
        <begin position="103"/>
        <end position="115"/>
    </location>
</feature>
<gene>
    <name evidence="2" type="ORF">LT85_0977</name>
</gene>
<sequence length="789" mass="81894">MALKSDDKGFLQGEPVQWARALKLWTEIRNEVHSLRESLSTAAVQTRITAKKNDVAVKNVIATPKSKAATVNAERATRLRVTPATPAKRGANGRFLPANAKVSKPEEKTKKENSPNKKKVASEPQEDDEELDIRNPLKKAMGAVHGVVGAAVVKAPDVAPAIAAAKELHSIVAPLGRGWAKLFGKGADDKKVVWYKRLWNELRGLRQEDSAYHLAEARRAGENKHKDSAGEKSGGILSMLGGLFTKIPGLGALGGLLKGGDGLLGGLLRGGGRLMGGLGKGLFRRIPLIGAAFAGISAATSAFGPDDPDKTPEENRKGRFTGVGSGVGALIGGGIGTLLGGPIGTVIGGMVGDKVGELVGAWLSTLDWEKIGAQITGAWDTSVAFIKDSWKAATDKLSDISKTVGAAWDSVINGAKAFLKSKLGIDVNATVAKVKEVAAVTVEKTKAVVAPIIDKAKAAVAPVVEDVKKGAAVVGDAVKTGASAAGGYVKGRAEKMASPIVRLVKAVGMTRIFEHQDGSVEQRDGGTAAWRNNNPGNLKFEYAGSADKTVKTKRTKEAALAAAQKRYGTGIVDLDQWGNAVFDSAESGRDAQAQLLKSSHGKKTIEEMLPKYAISDYSGKADVKAYADRIYKTADAKGLDLRGKKIGDLSSDEMNMLLDGMGKMEGFKVGKVSTIQAADKDKLAALAGGGATAVASSAVGGINIAPASQIPSSVQSASIIPTMPNVTSISAVPAIPDAPTVQSVQRFGSSKPLVVQVAGSNDTVGQDLSDRRIAHIATGGMSGGIGVNL</sequence>
<dbReference type="RefSeq" id="WP_052134670.1">
    <property type="nucleotide sequence ID" value="NZ_CP009962.1"/>
</dbReference>
<protein>
    <submittedName>
        <fullName evidence="2">Uncharacterized protein</fullName>
    </submittedName>
</protein>
<feature type="region of interest" description="Disordered" evidence="1">
    <location>
        <begin position="81"/>
        <end position="131"/>
    </location>
</feature>
<evidence type="ECO:0000313" key="3">
    <source>
        <dbReference type="Proteomes" id="UP000030302"/>
    </source>
</evidence>
<organism evidence="2 3">
    <name type="scientific">Collimonas arenae</name>
    <dbReference type="NCBI Taxonomy" id="279058"/>
    <lineage>
        <taxon>Bacteria</taxon>
        <taxon>Pseudomonadati</taxon>
        <taxon>Pseudomonadota</taxon>
        <taxon>Betaproteobacteria</taxon>
        <taxon>Burkholderiales</taxon>
        <taxon>Oxalobacteraceae</taxon>
        <taxon>Collimonas</taxon>
    </lineage>
</organism>
<dbReference type="HOGENOM" id="CLU_408164_0_0_4"/>